<proteinExistence type="predicted"/>
<evidence type="ECO:0000313" key="2">
    <source>
        <dbReference type="Proteomes" id="UP001374535"/>
    </source>
</evidence>
<protein>
    <submittedName>
        <fullName evidence="1">Uncharacterized protein</fullName>
    </submittedName>
</protein>
<name>A0AAQ3RRW4_VIGMU</name>
<dbReference type="AlphaFoldDB" id="A0AAQ3RRW4"/>
<accession>A0AAQ3RRW4</accession>
<dbReference type="EMBL" id="CP144695">
    <property type="protein sequence ID" value="WVZ05544.1"/>
    <property type="molecule type" value="Genomic_DNA"/>
</dbReference>
<evidence type="ECO:0000313" key="1">
    <source>
        <dbReference type="EMBL" id="WVZ05544.1"/>
    </source>
</evidence>
<sequence length="124" mass="14116">MGTSMAFPFWCLIEQDDLIKDGNISGVGIECDEERNIRGVIFGVFAIWVELYAPFVASNGELLAVNAFSNAHSLCQRVSFYFKHVRPQHYLCHRFRTAPRSHTSPMLSRHLPISHSLLLLNLQL</sequence>
<dbReference type="Proteomes" id="UP001374535">
    <property type="component" value="Chromosome 6"/>
</dbReference>
<reference evidence="1 2" key="1">
    <citation type="journal article" date="2023" name="Life. Sci Alliance">
        <title>Evolutionary insights into 3D genome organization and epigenetic landscape of Vigna mungo.</title>
        <authorList>
            <person name="Junaid A."/>
            <person name="Singh B."/>
            <person name="Bhatia S."/>
        </authorList>
    </citation>
    <scope>NUCLEOTIDE SEQUENCE [LARGE SCALE GENOMIC DNA]</scope>
    <source>
        <strain evidence="1">Urdbean</strain>
    </source>
</reference>
<organism evidence="1 2">
    <name type="scientific">Vigna mungo</name>
    <name type="common">Black gram</name>
    <name type="synonym">Phaseolus mungo</name>
    <dbReference type="NCBI Taxonomy" id="3915"/>
    <lineage>
        <taxon>Eukaryota</taxon>
        <taxon>Viridiplantae</taxon>
        <taxon>Streptophyta</taxon>
        <taxon>Embryophyta</taxon>
        <taxon>Tracheophyta</taxon>
        <taxon>Spermatophyta</taxon>
        <taxon>Magnoliopsida</taxon>
        <taxon>eudicotyledons</taxon>
        <taxon>Gunneridae</taxon>
        <taxon>Pentapetalae</taxon>
        <taxon>rosids</taxon>
        <taxon>fabids</taxon>
        <taxon>Fabales</taxon>
        <taxon>Fabaceae</taxon>
        <taxon>Papilionoideae</taxon>
        <taxon>50 kb inversion clade</taxon>
        <taxon>NPAAA clade</taxon>
        <taxon>indigoferoid/millettioid clade</taxon>
        <taxon>Phaseoleae</taxon>
        <taxon>Vigna</taxon>
    </lineage>
</organism>
<feature type="non-terminal residue" evidence="1">
    <location>
        <position position="124"/>
    </location>
</feature>
<keyword evidence="2" id="KW-1185">Reference proteome</keyword>
<gene>
    <name evidence="1" type="ORF">V8G54_018890</name>
</gene>